<dbReference type="InterPro" id="IPR006474">
    <property type="entry name" value="Helicase_Cas3_CRISPR-ass_core"/>
</dbReference>
<dbReference type="GO" id="GO:0003723">
    <property type="term" value="F:RNA binding"/>
    <property type="evidence" value="ECO:0007669"/>
    <property type="project" value="TreeGrafter"/>
</dbReference>
<dbReference type="Gene3D" id="1.10.3210.30">
    <property type="match status" value="1"/>
</dbReference>
<dbReference type="OrthoDB" id="9810236at2"/>
<evidence type="ECO:0000256" key="1">
    <source>
        <dbReference type="ARBA" id="ARBA00006847"/>
    </source>
</evidence>
<evidence type="ECO:0008006" key="14">
    <source>
        <dbReference type="Google" id="ProtNLM"/>
    </source>
</evidence>
<evidence type="ECO:0000259" key="10">
    <source>
        <dbReference type="PROSITE" id="PS51194"/>
    </source>
</evidence>
<evidence type="ECO:0000313" key="13">
    <source>
        <dbReference type="Proteomes" id="UP000239867"/>
    </source>
</evidence>
<dbReference type="NCBIfam" id="TIGR01587">
    <property type="entry name" value="cas3_core"/>
    <property type="match status" value="1"/>
</dbReference>
<dbReference type="PROSITE" id="PS51643">
    <property type="entry name" value="HD_CAS3"/>
    <property type="match status" value="1"/>
</dbReference>
<evidence type="ECO:0000256" key="9">
    <source>
        <dbReference type="ARBA" id="ARBA00023118"/>
    </source>
</evidence>
<dbReference type="PANTHER" id="PTHR47963:SF9">
    <property type="entry name" value="CRISPR-ASSOCIATED ENDONUCLEASE_HELICASE CAS3"/>
    <property type="match status" value="1"/>
</dbReference>
<keyword evidence="4" id="KW-0479">Metal-binding</keyword>
<dbReference type="InterPro" id="IPR054712">
    <property type="entry name" value="Cas3-like_dom"/>
</dbReference>
<gene>
    <name evidence="12" type="ORF">CAY53_04835</name>
</gene>
<evidence type="ECO:0000256" key="2">
    <source>
        <dbReference type="ARBA" id="ARBA00009046"/>
    </source>
</evidence>
<dbReference type="PROSITE" id="PS51194">
    <property type="entry name" value="HELICASE_CTER"/>
    <property type="match status" value="1"/>
</dbReference>
<reference evidence="12 13" key="1">
    <citation type="journal article" date="2018" name="MBio">
        <title>Insights into the evolution of host association through the isolation and characterization of a novel human periodontal pathobiont, Desulfobulbus oralis.</title>
        <authorList>
            <person name="Cross K.L."/>
            <person name="Chirania P."/>
            <person name="Xiong W."/>
            <person name="Beall C.J."/>
            <person name="Elkins J.G."/>
            <person name="Giannone R.J."/>
            <person name="Griffen A.L."/>
            <person name="Guss A.M."/>
            <person name="Hettich R.L."/>
            <person name="Joshi S.S."/>
            <person name="Mokrzan E.M."/>
            <person name="Martin R.K."/>
            <person name="Zhulin I.B."/>
            <person name="Leys E.J."/>
            <person name="Podar M."/>
        </authorList>
    </citation>
    <scope>NUCLEOTIDE SEQUENCE [LARGE SCALE GENOMIC DNA]</scope>
    <source>
        <strain evidence="12 13">ORNL</strain>
    </source>
</reference>
<sequence>MHQKTFLHDWAKTRDGKPGISVRQHLLAVTCVAEELLRHFPRFCTIHGIPGSIVHFLAAVHDVGKISLDFLQKSPAWLREQGLEEQAHDKNWPGIYHRWHPLISQESLQLFLQNLQLPVESAFMWGAVVGIHHGRLVKAYTSRPFRSDLHSKPLEDERQQCLREMWERCGSPALPAVKKEDTRLWSIAGLITLADWIGSDEQFFPADIELSEDELRRRAEAAVLSTGLGLPPMCTGLSFAEIFSGNKPYPLQQMVAETITGPGIYIIEAPMGMGKTEAVLFAASHLLRQGQASGLFFALPTQATSNRMFLRLAQFARIICPKAAPTQLIHGNSWLLDDLKELAVPASPDAGDKGSPLSTDSLWFNTTRRALFAPFGVGTIDQALLSVLAVKHFPLRRFALTGKIVILDEVHTYDVYTGRLIQHLCNELEKLGCTVIVLSATLTDTMRCNLLGLSGENEDAGVPNTRITGRVQDKKIKPVCPPSRPDVQVCIVHASEAEARQQALDLAKQGAQVLWVCDTVAHAQNAFRSLREQADTPLPLGLLHSRFPFFMRTRLEEIWLTRFGPQGTRQGGAILVSTQVVEQSVDLDADVLFSELAPTDMLLQRLGRLWRHERAGRPLPAPLLCLLRESANLEELCSMTANDIKKTLGDKAFVYKPYVLLRSLEQWEPLGSLALPSDIRPLMAATYADKECPPGWEDLADEVRGTAAAAKQLADMGANIWQVALEDDAGLCTRLSDNEDYTFVLCRADTGKSICLLEESILVVLDKKGISLQAAKHLHRNTIKISSRHFAVPPNDTRLDSCFIDGCILVHEDGRAEVAGLKPGRGLAWDEQLGIILNKEGV</sequence>
<evidence type="ECO:0000256" key="8">
    <source>
        <dbReference type="ARBA" id="ARBA00022840"/>
    </source>
</evidence>
<feature type="domain" description="Helicase C-terminal" evidence="10">
    <location>
        <begin position="499"/>
        <end position="665"/>
    </location>
</feature>
<dbReference type="CDD" id="cd09641">
    <property type="entry name" value="Cas3''_I"/>
    <property type="match status" value="1"/>
</dbReference>
<feature type="domain" description="HD Cas3-type" evidence="11">
    <location>
        <begin position="15"/>
        <end position="197"/>
    </location>
</feature>
<accession>A0A2L1GMQ8</accession>
<dbReference type="PANTHER" id="PTHR47963">
    <property type="entry name" value="DEAD-BOX ATP-DEPENDENT RNA HELICASE 47, MITOCHONDRIAL"/>
    <property type="match status" value="1"/>
</dbReference>
<keyword evidence="13" id="KW-1185">Reference proteome</keyword>
<dbReference type="InterPro" id="IPR050547">
    <property type="entry name" value="DEAD_box_RNA_helicases"/>
</dbReference>
<dbReference type="GO" id="GO:0003724">
    <property type="term" value="F:RNA helicase activity"/>
    <property type="evidence" value="ECO:0007669"/>
    <property type="project" value="TreeGrafter"/>
</dbReference>
<evidence type="ECO:0000256" key="5">
    <source>
        <dbReference type="ARBA" id="ARBA00022741"/>
    </source>
</evidence>
<dbReference type="InterPro" id="IPR014001">
    <property type="entry name" value="Helicase_ATP-bd"/>
</dbReference>
<dbReference type="RefSeq" id="WP_104936170.1">
    <property type="nucleotide sequence ID" value="NZ_CP021255.1"/>
</dbReference>
<dbReference type="SMART" id="SM00487">
    <property type="entry name" value="DEXDc"/>
    <property type="match status" value="1"/>
</dbReference>
<dbReference type="GO" id="GO:0005524">
    <property type="term" value="F:ATP binding"/>
    <property type="evidence" value="ECO:0007669"/>
    <property type="project" value="UniProtKB-KW"/>
</dbReference>
<evidence type="ECO:0000259" key="11">
    <source>
        <dbReference type="PROSITE" id="PS51643"/>
    </source>
</evidence>
<dbReference type="SUPFAM" id="SSF52540">
    <property type="entry name" value="P-loop containing nucleoside triphosphate hydrolases"/>
    <property type="match status" value="1"/>
</dbReference>
<dbReference type="GO" id="GO:0004518">
    <property type="term" value="F:nuclease activity"/>
    <property type="evidence" value="ECO:0007669"/>
    <property type="project" value="UniProtKB-KW"/>
</dbReference>
<keyword evidence="9" id="KW-0051">Antiviral defense</keyword>
<evidence type="ECO:0000256" key="3">
    <source>
        <dbReference type="ARBA" id="ARBA00022722"/>
    </source>
</evidence>
<name>A0A2L1GMQ8_9BACT</name>
<comment type="similarity">
    <text evidence="2">In the central section; belongs to the CRISPR-associated helicase Cas3 family.</text>
</comment>
<dbReference type="KEGG" id="deo:CAY53_04835"/>
<evidence type="ECO:0000256" key="6">
    <source>
        <dbReference type="ARBA" id="ARBA00022801"/>
    </source>
</evidence>
<dbReference type="InterPro" id="IPR006483">
    <property type="entry name" value="CRISPR-assoc_Cas3_HD"/>
</dbReference>
<dbReference type="NCBIfam" id="TIGR01596">
    <property type="entry name" value="cas3_HD"/>
    <property type="match status" value="1"/>
</dbReference>
<evidence type="ECO:0000313" key="12">
    <source>
        <dbReference type="EMBL" id="AVD70887.1"/>
    </source>
</evidence>
<dbReference type="InterPro" id="IPR027417">
    <property type="entry name" value="P-loop_NTPase"/>
</dbReference>
<dbReference type="GO" id="GO:0016787">
    <property type="term" value="F:hydrolase activity"/>
    <property type="evidence" value="ECO:0007669"/>
    <property type="project" value="UniProtKB-KW"/>
</dbReference>
<comment type="similarity">
    <text evidence="1">In the N-terminal section; belongs to the CRISPR-associated nuclease Cas3-HD family.</text>
</comment>
<proteinExistence type="inferred from homology"/>
<keyword evidence="6" id="KW-0378">Hydrolase</keyword>
<keyword evidence="8" id="KW-0067">ATP-binding</keyword>
<keyword evidence="3" id="KW-0540">Nuclease</keyword>
<keyword evidence="5" id="KW-0547">Nucleotide-binding</keyword>
<protein>
    <recommendedName>
        <fullName evidence="14">CRISPR-associated helicase/endonuclease Cas3</fullName>
    </recommendedName>
</protein>
<dbReference type="InterPro" id="IPR001650">
    <property type="entry name" value="Helicase_C-like"/>
</dbReference>
<dbReference type="GO" id="GO:0046872">
    <property type="term" value="F:metal ion binding"/>
    <property type="evidence" value="ECO:0007669"/>
    <property type="project" value="UniProtKB-KW"/>
</dbReference>
<dbReference type="Gene3D" id="3.40.50.300">
    <property type="entry name" value="P-loop containing nucleotide triphosphate hydrolases"/>
    <property type="match status" value="2"/>
</dbReference>
<organism evidence="12 13">
    <name type="scientific">Desulfobulbus oralis</name>
    <dbReference type="NCBI Taxonomy" id="1986146"/>
    <lineage>
        <taxon>Bacteria</taxon>
        <taxon>Pseudomonadati</taxon>
        <taxon>Thermodesulfobacteriota</taxon>
        <taxon>Desulfobulbia</taxon>
        <taxon>Desulfobulbales</taxon>
        <taxon>Desulfobulbaceae</taxon>
        <taxon>Desulfobulbus</taxon>
    </lineage>
</organism>
<dbReference type="EMBL" id="CP021255">
    <property type="protein sequence ID" value="AVD70887.1"/>
    <property type="molecule type" value="Genomic_DNA"/>
</dbReference>
<evidence type="ECO:0000256" key="7">
    <source>
        <dbReference type="ARBA" id="ARBA00022806"/>
    </source>
</evidence>
<dbReference type="AlphaFoldDB" id="A0A2L1GMQ8"/>
<dbReference type="InterPro" id="IPR038257">
    <property type="entry name" value="CRISPR-assoc_Cas3_HD_sf"/>
</dbReference>
<keyword evidence="7" id="KW-0347">Helicase</keyword>
<dbReference type="Pfam" id="PF22590">
    <property type="entry name" value="Cas3-like_C_2"/>
    <property type="match status" value="1"/>
</dbReference>
<dbReference type="GO" id="GO:0051607">
    <property type="term" value="P:defense response to virus"/>
    <property type="evidence" value="ECO:0007669"/>
    <property type="project" value="UniProtKB-KW"/>
</dbReference>
<evidence type="ECO:0000256" key="4">
    <source>
        <dbReference type="ARBA" id="ARBA00022723"/>
    </source>
</evidence>
<dbReference type="Proteomes" id="UP000239867">
    <property type="component" value="Chromosome"/>
</dbReference>
<dbReference type="Pfam" id="PF18019">
    <property type="entry name" value="Cas3_HD"/>
    <property type="match status" value="1"/>
</dbReference>